<dbReference type="EMBL" id="GL883114">
    <property type="protein sequence ID" value="EGG05240.1"/>
    <property type="molecule type" value="Genomic_DNA"/>
</dbReference>
<keyword evidence="7" id="KW-0131">Cell cycle</keyword>
<dbReference type="STRING" id="747676.F4RQY7"/>
<dbReference type="GO" id="GO:0003677">
    <property type="term" value="F:DNA binding"/>
    <property type="evidence" value="ECO:0007669"/>
    <property type="project" value="UniProtKB-KW"/>
</dbReference>
<dbReference type="GO" id="GO:0016887">
    <property type="term" value="F:ATP hydrolysis activity"/>
    <property type="evidence" value="ECO:0007669"/>
    <property type="project" value="InterPro"/>
</dbReference>
<evidence type="ECO:0000313" key="10">
    <source>
        <dbReference type="EMBL" id="EGG05240.1"/>
    </source>
</evidence>
<organism evidence="11">
    <name type="scientific">Melampsora larici-populina (strain 98AG31 / pathotype 3-4-7)</name>
    <name type="common">Poplar leaf rust fungus</name>
    <dbReference type="NCBI Taxonomy" id="747676"/>
    <lineage>
        <taxon>Eukaryota</taxon>
        <taxon>Fungi</taxon>
        <taxon>Dikarya</taxon>
        <taxon>Basidiomycota</taxon>
        <taxon>Pucciniomycotina</taxon>
        <taxon>Pucciniomycetes</taxon>
        <taxon>Pucciniales</taxon>
        <taxon>Melampsoraceae</taxon>
        <taxon>Melampsora</taxon>
    </lineage>
</organism>
<dbReference type="InterPro" id="IPR047854">
    <property type="entry name" value="RFC_lid"/>
</dbReference>
<comment type="subcellular location">
    <subcellularLocation>
        <location evidence="1">Nucleus</location>
    </subcellularLocation>
</comment>
<dbReference type="Gene3D" id="3.40.50.300">
    <property type="entry name" value="P-loop containing nucleotide triphosphate hydrolases"/>
    <property type="match status" value="1"/>
</dbReference>
<evidence type="ECO:0000256" key="2">
    <source>
        <dbReference type="ARBA" id="ARBA00022705"/>
    </source>
</evidence>
<dbReference type="InterPro" id="IPR053016">
    <property type="entry name" value="CTF18-RFC_complex"/>
</dbReference>
<evidence type="ECO:0000259" key="9">
    <source>
        <dbReference type="SMART" id="SM00382"/>
    </source>
</evidence>
<dbReference type="GeneID" id="18927596"/>
<evidence type="ECO:0000256" key="4">
    <source>
        <dbReference type="ARBA" id="ARBA00022840"/>
    </source>
</evidence>
<keyword evidence="6" id="KW-0539">Nucleus</keyword>
<sequence>MTLWTDRYRPTKFIDLIGDERVFRSAMSWLKEWDQCVFKHERSAASRRKVAKKRSAQAAFAASAKGPATNFTPDPLGRPQEKVLLLCGAPGLGKTTMAHVLAQQAGYDIVEINASDDRTTKVVTERIKSALETRTLDSGARQGGGMTFKDNRPTCVIIDEIDGAAGGSDGGFVKALVKLITDGLLYPLARGKKAEIKPLVRPIICICNDLYAQTLRPLRSIARIIRFATPTPMTIIKRLQTICDMEKLKADLRNLTFLVKIASGDLRSCLNTLQAVQSQSSVASESAIRSAAIVGMKDVGTSVRSILSKLFKLPKKAKEGESGLDSSSLSELVQDIETCGEHNRIIQGCFEYYLSAKRPTDLWATYESVHEWLNFSDRLELKIKSEQSYSMTFYFPFVIAAWRELMGKISNTAPEYPRIDYEMSLKTAAHQEFLASFRQAMPPLMRVSFMTEVVISELIPHLMRIISPDLRPVNSQLIRREERDVMMRVVNIMLDLGLKLIHDKGEDGQLSFVLDPPIDLFTQYEGKRPQDIPAPRYGVRQMIAREVRLCVFCVIHVRNQYQKSICLMPPIY</sequence>
<keyword evidence="3" id="KW-0547">Nucleotide-binding</keyword>
<dbReference type="HOGENOM" id="CLU_004894_3_2_1"/>
<evidence type="ECO:0000256" key="6">
    <source>
        <dbReference type="ARBA" id="ARBA00023242"/>
    </source>
</evidence>
<evidence type="ECO:0000256" key="1">
    <source>
        <dbReference type="ARBA" id="ARBA00004123"/>
    </source>
</evidence>
<dbReference type="KEGG" id="mlr:MELLADRAFT_36957"/>
<evidence type="ECO:0000256" key="3">
    <source>
        <dbReference type="ARBA" id="ARBA00022741"/>
    </source>
</evidence>
<dbReference type="GO" id="GO:0005524">
    <property type="term" value="F:ATP binding"/>
    <property type="evidence" value="ECO:0007669"/>
    <property type="project" value="UniProtKB-KW"/>
</dbReference>
<dbReference type="Gene3D" id="1.10.8.60">
    <property type="match status" value="1"/>
</dbReference>
<dbReference type="RefSeq" id="XP_007411605.1">
    <property type="nucleotide sequence ID" value="XM_007411543.1"/>
</dbReference>
<keyword evidence="11" id="KW-1185">Reference proteome</keyword>
<dbReference type="PANTHER" id="PTHR46765">
    <property type="entry name" value="P-LOOP CONTAINING NUCLEOSIDE TRIPHOSPHATE HYDROLASES SUPERFAMILY PROTEIN"/>
    <property type="match status" value="1"/>
</dbReference>
<dbReference type="InterPro" id="IPR003959">
    <property type="entry name" value="ATPase_AAA_core"/>
</dbReference>
<evidence type="ECO:0000256" key="8">
    <source>
        <dbReference type="ARBA" id="ARBA00043975"/>
    </source>
</evidence>
<name>F4RQY7_MELLP</name>
<protein>
    <recommendedName>
        <fullName evidence="9">AAA+ ATPase domain-containing protein</fullName>
    </recommendedName>
</protein>
<accession>F4RQY7</accession>
<dbReference type="FunCoup" id="F4RQY7">
    <property type="interactions" value="541"/>
</dbReference>
<dbReference type="GO" id="GO:0006260">
    <property type="term" value="P:DNA replication"/>
    <property type="evidence" value="ECO:0007669"/>
    <property type="project" value="UniProtKB-KW"/>
</dbReference>
<feature type="domain" description="AAA+ ATPase" evidence="9">
    <location>
        <begin position="80"/>
        <end position="237"/>
    </location>
</feature>
<proteinExistence type="inferred from homology"/>
<dbReference type="CDD" id="cd18140">
    <property type="entry name" value="HLD_clamp_RFC"/>
    <property type="match status" value="1"/>
</dbReference>
<dbReference type="AlphaFoldDB" id="F4RQY7"/>
<dbReference type="VEuPathDB" id="FungiDB:MELLADRAFT_36957"/>
<dbReference type="InterPro" id="IPR003593">
    <property type="entry name" value="AAA+_ATPase"/>
</dbReference>
<dbReference type="SMART" id="SM00382">
    <property type="entry name" value="AAA"/>
    <property type="match status" value="1"/>
</dbReference>
<dbReference type="SUPFAM" id="SSF52540">
    <property type="entry name" value="P-loop containing nucleoside triphosphate hydrolases"/>
    <property type="match status" value="1"/>
</dbReference>
<dbReference type="CDD" id="cd00009">
    <property type="entry name" value="AAA"/>
    <property type="match status" value="1"/>
</dbReference>
<evidence type="ECO:0000313" key="11">
    <source>
        <dbReference type="Proteomes" id="UP000001072"/>
    </source>
</evidence>
<dbReference type="GO" id="GO:0005634">
    <property type="term" value="C:nucleus"/>
    <property type="evidence" value="ECO:0007669"/>
    <property type="project" value="UniProtKB-SubCell"/>
</dbReference>
<dbReference type="Pfam" id="PF00004">
    <property type="entry name" value="AAA"/>
    <property type="match status" value="1"/>
</dbReference>
<dbReference type="OrthoDB" id="2195431at2759"/>
<reference evidence="11" key="1">
    <citation type="journal article" date="2011" name="Proc. Natl. Acad. Sci. U.S.A.">
        <title>Obligate biotrophy features unraveled by the genomic analysis of rust fungi.</title>
        <authorList>
            <person name="Duplessis S."/>
            <person name="Cuomo C.A."/>
            <person name="Lin Y.-C."/>
            <person name="Aerts A."/>
            <person name="Tisserant E."/>
            <person name="Veneault-Fourrey C."/>
            <person name="Joly D.L."/>
            <person name="Hacquard S."/>
            <person name="Amselem J."/>
            <person name="Cantarel B.L."/>
            <person name="Chiu R."/>
            <person name="Coutinho P.M."/>
            <person name="Feau N."/>
            <person name="Field M."/>
            <person name="Frey P."/>
            <person name="Gelhaye E."/>
            <person name="Goldberg J."/>
            <person name="Grabherr M.G."/>
            <person name="Kodira C.D."/>
            <person name="Kohler A."/>
            <person name="Kuees U."/>
            <person name="Lindquist E.A."/>
            <person name="Lucas S.M."/>
            <person name="Mago R."/>
            <person name="Mauceli E."/>
            <person name="Morin E."/>
            <person name="Murat C."/>
            <person name="Pangilinan J.L."/>
            <person name="Park R."/>
            <person name="Pearson M."/>
            <person name="Quesneville H."/>
            <person name="Rouhier N."/>
            <person name="Sakthikumar S."/>
            <person name="Salamov A.A."/>
            <person name="Schmutz J."/>
            <person name="Selles B."/>
            <person name="Shapiro H."/>
            <person name="Tanguay P."/>
            <person name="Tuskan G.A."/>
            <person name="Henrissat B."/>
            <person name="Van de Peer Y."/>
            <person name="Rouze P."/>
            <person name="Ellis J.G."/>
            <person name="Dodds P.N."/>
            <person name="Schein J.E."/>
            <person name="Zhong S."/>
            <person name="Hamelin R.C."/>
            <person name="Grigoriev I.V."/>
            <person name="Szabo L.J."/>
            <person name="Martin F."/>
        </authorList>
    </citation>
    <scope>NUCLEOTIDE SEQUENCE [LARGE SCALE GENOMIC DNA]</scope>
    <source>
        <strain evidence="11">98AG31 / pathotype 3-4-7</strain>
    </source>
</reference>
<comment type="similarity">
    <text evidence="8">Belongs to the activator 1 small subunits family. CTF18 subfamily.</text>
</comment>
<dbReference type="InterPro" id="IPR027417">
    <property type="entry name" value="P-loop_NTPase"/>
</dbReference>
<dbReference type="PANTHER" id="PTHR46765:SF1">
    <property type="entry name" value="P-LOOP CONTAINING NUCLEOSIDE TRIPHOSPHATE HYDROLASES SUPERFAMILY PROTEIN"/>
    <property type="match status" value="1"/>
</dbReference>
<dbReference type="Proteomes" id="UP000001072">
    <property type="component" value="Unassembled WGS sequence"/>
</dbReference>
<keyword evidence="4" id="KW-0067">ATP-binding</keyword>
<evidence type="ECO:0000256" key="5">
    <source>
        <dbReference type="ARBA" id="ARBA00023125"/>
    </source>
</evidence>
<evidence type="ECO:0000256" key="7">
    <source>
        <dbReference type="ARBA" id="ARBA00023306"/>
    </source>
</evidence>
<dbReference type="InParanoid" id="F4RQY7"/>
<keyword evidence="5" id="KW-0238">DNA-binding</keyword>
<dbReference type="eggNOG" id="KOG1969">
    <property type="taxonomic scope" value="Eukaryota"/>
</dbReference>
<keyword evidence="2" id="KW-0235">DNA replication</keyword>
<gene>
    <name evidence="10" type="ORF">MELLADRAFT_36957</name>
</gene>